<proteinExistence type="predicted"/>
<evidence type="ECO:0000259" key="5">
    <source>
        <dbReference type="PROSITE" id="PS50002"/>
    </source>
</evidence>
<comment type="caution">
    <text evidence="7">The sequence shown here is derived from an EMBL/GenBank/DDBJ whole genome shotgun (WGS) entry which is preliminary data.</text>
</comment>
<dbReference type="GO" id="GO:0030950">
    <property type="term" value="P:establishment or maintenance of actin cytoskeleton polarity"/>
    <property type="evidence" value="ECO:0007669"/>
    <property type="project" value="TreeGrafter"/>
</dbReference>
<feature type="compositionally biased region" description="Low complexity" evidence="4">
    <location>
        <begin position="386"/>
        <end position="405"/>
    </location>
</feature>
<dbReference type="SUPFAM" id="SSF50044">
    <property type="entry name" value="SH3-domain"/>
    <property type="match status" value="1"/>
</dbReference>
<dbReference type="GO" id="GO:0015630">
    <property type="term" value="C:microtubule cytoskeleton"/>
    <property type="evidence" value="ECO:0007669"/>
    <property type="project" value="TreeGrafter"/>
</dbReference>
<feature type="region of interest" description="Disordered" evidence="4">
    <location>
        <begin position="947"/>
        <end position="1071"/>
    </location>
</feature>
<dbReference type="Proteomes" id="UP000789342">
    <property type="component" value="Unassembled WGS sequence"/>
</dbReference>
<keyword evidence="3" id="KW-0175">Coiled coil</keyword>
<dbReference type="OrthoDB" id="196165at2759"/>
<dbReference type="EMBL" id="CAJVPV010003712">
    <property type="protein sequence ID" value="CAG8558078.1"/>
    <property type="molecule type" value="Genomic_DNA"/>
</dbReference>
<keyword evidence="1 2" id="KW-0728">SH3 domain</keyword>
<evidence type="ECO:0000313" key="7">
    <source>
        <dbReference type="EMBL" id="CAG8558078.1"/>
    </source>
</evidence>
<feature type="compositionally biased region" description="Polar residues" evidence="4">
    <location>
        <begin position="1031"/>
        <end position="1046"/>
    </location>
</feature>
<dbReference type="InterPro" id="IPR000159">
    <property type="entry name" value="RA_dom"/>
</dbReference>
<dbReference type="PANTHER" id="PTHR47775">
    <property type="entry name" value="BUD SITE SELECTION PROTEIN 14"/>
    <property type="match status" value="1"/>
</dbReference>
<dbReference type="GO" id="GO:0051286">
    <property type="term" value="C:cell tip"/>
    <property type="evidence" value="ECO:0007669"/>
    <property type="project" value="TreeGrafter"/>
</dbReference>
<dbReference type="Pfam" id="PF00018">
    <property type="entry name" value="SH3_1"/>
    <property type="match status" value="1"/>
</dbReference>
<evidence type="ECO:0000256" key="4">
    <source>
        <dbReference type="SAM" id="MobiDB-lite"/>
    </source>
</evidence>
<feature type="non-terminal residue" evidence="7">
    <location>
        <position position="1"/>
    </location>
</feature>
<evidence type="ECO:0000259" key="6">
    <source>
        <dbReference type="PROSITE" id="PS50200"/>
    </source>
</evidence>
<dbReference type="InterPro" id="IPR036028">
    <property type="entry name" value="SH3-like_dom_sf"/>
</dbReference>
<feature type="compositionally biased region" description="Polar residues" evidence="4">
    <location>
        <begin position="406"/>
        <end position="418"/>
    </location>
</feature>
<reference evidence="7" key="1">
    <citation type="submission" date="2021-06" db="EMBL/GenBank/DDBJ databases">
        <authorList>
            <person name="Kallberg Y."/>
            <person name="Tangrot J."/>
            <person name="Rosling A."/>
        </authorList>
    </citation>
    <scope>NUCLEOTIDE SEQUENCE</scope>
    <source>
        <strain evidence="7">CL551</strain>
    </source>
</reference>
<feature type="compositionally biased region" description="Basic and acidic residues" evidence="4">
    <location>
        <begin position="995"/>
        <end position="1019"/>
    </location>
</feature>
<evidence type="ECO:0000256" key="3">
    <source>
        <dbReference type="SAM" id="Coils"/>
    </source>
</evidence>
<dbReference type="Pfam" id="PF00788">
    <property type="entry name" value="RA"/>
    <property type="match status" value="1"/>
</dbReference>
<protein>
    <submittedName>
        <fullName evidence="7">11138_t:CDS:1</fullName>
    </submittedName>
</protein>
<dbReference type="GO" id="GO:0007165">
    <property type="term" value="P:signal transduction"/>
    <property type="evidence" value="ECO:0007669"/>
    <property type="project" value="InterPro"/>
</dbReference>
<organism evidence="7 8">
    <name type="scientific">Acaulospora morrowiae</name>
    <dbReference type="NCBI Taxonomy" id="94023"/>
    <lineage>
        <taxon>Eukaryota</taxon>
        <taxon>Fungi</taxon>
        <taxon>Fungi incertae sedis</taxon>
        <taxon>Mucoromycota</taxon>
        <taxon>Glomeromycotina</taxon>
        <taxon>Glomeromycetes</taxon>
        <taxon>Diversisporales</taxon>
        <taxon>Acaulosporaceae</taxon>
        <taxon>Acaulospora</taxon>
    </lineage>
</organism>
<dbReference type="Gene3D" id="2.30.30.40">
    <property type="entry name" value="SH3 Domains"/>
    <property type="match status" value="1"/>
</dbReference>
<feature type="compositionally biased region" description="Polar residues" evidence="4">
    <location>
        <begin position="947"/>
        <end position="982"/>
    </location>
</feature>
<dbReference type="GO" id="GO:0008104">
    <property type="term" value="P:intracellular protein localization"/>
    <property type="evidence" value="ECO:0007669"/>
    <property type="project" value="TreeGrafter"/>
</dbReference>
<dbReference type="AlphaFoldDB" id="A0A9N9B7H1"/>
<feature type="compositionally biased region" description="Acidic residues" evidence="4">
    <location>
        <begin position="135"/>
        <end position="145"/>
    </location>
</feature>
<feature type="compositionally biased region" description="Low complexity" evidence="4">
    <location>
        <begin position="158"/>
        <end position="168"/>
    </location>
</feature>
<dbReference type="InterPro" id="IPR053039">
    <property type="entry name" value="Polarity_Bud-Selection_Reg"/>
</dbReference>
<name>A0A9N9B7H1_9GLOM</name>
<gene>
    <name evidence="7" type="ORF">AMORRO_LOCUS5887</name>
</gene>
<dbReference type="PANTHER" id="PTHR47775:SF1">
    <property type="entry name" value="BUD SITE SELECTION PROTEIN 14"/>
    <property type="match status" value="1"/>
</dbReference>
<dbReference type="PROSITE" id="PS50002">
    <property type="entry name" value="SH3"/>
    <property type="match status" value="1"/>
</dbReference>
<keyword evidence="8" id="KW-1185">Reference proteome</keyword>
<evidence type="ECO:0000313" key="8">
    <source>
        <dbReference type="Proteomes" id="UP000789342"/>
    </source>
</evidence>
<dbReference type="InterPro" id="IPR029071">
    <property type="entry name" value="Ubiquitin-like_domsf"/>
</dbReference>
<feature type="compositionally biased region" description="Basic and acidic residues" evidence="4">
    <location>
        <begin position="119"/>
        <end position="134"/>
    </location>
</feature>
<sequence length="1158" mass="130023">ATVEGQASVEKGEPLTLLDDSNSYWWLVKVLRNEEVGYIPAETVETPYEKLARLNKHRNINISSSQNITEQDHLDSIQKSKNNIKKQTKEVRFKSSEHVVTIEYEEEGDDEIEFDEYYEESKDSNDSKEQKDQVEVESVDEQEEQIAEKRESMDSVLTSSSSSTITITQEDNAVTMQTPETTPGDEQQQQNITAGNSQPMEDGNSFTEQTNYYSRSSPNENQESNDIQPTTKPMNPPTHSSENIFDKPSETIKMSLTPALGSDFMDFSDDEDYEPKQKTGSKFFGKSDDSSKSTGKSVSQDPLVMNNVQSYQTKPLTYQQQITNQPQSNIQSPAYGRQQQQPSPPLQSTNAHLTQSPTQIPSPQQSVKQSPTTLQQSGQSPTQIPSTKSSPTQSDQSSTSASRQQVRISQSKRLSNPSGSAYSVVRIFAGQNIPTKFEYKIVLLSQVTNTISLIKQSLKRFKLDNEENWDEYYVTIKESDREPHILMSHEYPLEIFETLTSSYLTPLPTVKRTSISSVSSNFSDLSSHEAISKLLFRDDKNLVCLYINKKSKADVKTNSVEKRFRVRVLAYSDDLPAHLRHKGTIPRVSMSVPKHLVEKAARRRSREEGKPREKAVSVTGKNNIGQIVEKAMSKFGITDGVVDDGKPILESDDGKPRYYLTMIVNGDEVYLQPETNVMSVYKAPPDLRHFSIDSVDSNASAFDYHPDEPIFVLRLLRPEDRQKRAMPQSATEDIKRYTQNVNIAQTFIDGKSTPVSPQLIVESAVEGTVTVTENVGENDQLSRKQLIEQQREYSRAKQKSILSARKNDEQGVDIITSIGAIRSSRIFGSKVRYSFISADGEEVDISDLIEDVWGDDELMNIQDASSNSNSKLRNELTYPENGDITSVENKRKSRTAEVDILENIVNDGDDANETETIEQRINRVIQKVKAGQYGMSELPSITSAMRNQNTESQTHNQGENERQPSPVQSNNKKSSVGSNDSSFEPDAKLVQNEIPARDNILKQKSSDESSSDLKERPESDLINTDLERPASSVSNQSASTLNSLESITPIRDSFPSTNLQREPSGAPTSTTENDWVMSDEFGLQELLVLVRSGVNMLEIKERRRSGWSMNDDPDKILEQIKPSDIMDDIKAVFAGVNDELDKLESELDQIMSDAVRVF</sequence>
<feature type="compositionally biased region" description="Polar residues" evidence="4">
    <location>
        <begin position="169"/>
        <end position="243"/>
    </location>
</feature>
<feature type="compositionally biased region" description="Polar residues" evidence="4">
    <location>
        <begin position="367"/>
        <end position="385"/>
    </location>
</feature>
<accession>A0A9N9B7H1</accession>
<feature type="domain" description="Ras-associating" evidence="6">
    <location>
        <begin position="424"/>
        <end position="541"/>
    </location>
</feature>
<dbReference type="PROSITE" id="PS50200">
    <property type="entry name" value="RA"/>
    <property type="match status" value="1"/>
</dbReference>
<feature type="compositionally biased region" description="Polar residues" evidence="4">
    <location>
        <begin position="1054"/>
        <end position="1071"/>
    </location>
</feature>
<feature type="compositionally biased region" description="Low complexity" evidence="4">
    <location>
        <begin position="354"/>
        <end position="366"/>
    </location>
</feature>
<feature type="coiled-coil region" evidence="3">
    <location>
        <begin position="1126"/>
        <end position="1153"/>
    </location>
</feature>
<feature type="region of interest" description="Disordered" evidence="4">
    <location>
        <begin position="118"/>
        <end position="418"/>
    </location>
</feature>
<evidence type="ECO:0000256" key="1">
    <source>
        <dbReference type="ARBA" id="ARBA00022443"/>
    </source>
</evidence>
<dbReference type="InterPro" id="IPR001452">
    <property type="entry name" value="SH3_domain"/>
</dbReference>
<evidence type="ECO:0000256" key="2">
    <source>
        <dbReference type="PROSITE-ProRule" id="PRU00192"/>
    </source>
</evidence>
<dbReference type="SUPFAM" id="SSF54236">
    <property type="entry name" value="Ubiquitin-like"/>
    <property type="match status" value="1"/>
</dbReference>
<feature type="compositionally biased region" description="Polar residues" evidence="4">
    <location>
        <begin position="306"/>
        <end position="332"/>
    </location>
</feature>
<dbReference type="Gene3D" id="3.10.20.90">
    <property type="entry name" value="Phosphatidylinositol 3-kinase Catalytic Subunit, Chain A, domain 1"/>
    <property type="match status" value="1"/>
</dbReference>
<feature type="domain" description="SH3" evidence="5">
    <location>
        <begin position="1"/>
        <end position="49"/>
    </location>
</feature>